<comment type="caution">
    <text evidence="1">The sequence shown here is derived from an EMBL/GenBank/DDBJ whole genome shotgun (WGS) entry which is preliminary data.</text>
</comment>
<organism evidence="1 2">
    <name type="scientific">Kitasatospora terrestris</name>
    <dbReference type="NCBI Taxonomy" id="258051"/>
    <lineage>
        <taxon>Bacteria</taxon>
        <taxon>Bacillati</taxon>
        <taxon>Actinomycetota</taxon>
        <taxon>Actinomycetes</taxon>
        <taxon>Kitasatosporales</taxon>
        <taxon>Streptomycetaceae</taxon>
        <taxon>Kitasatospora</taxon>
    </lineage>
</organism>
<proteinExistence type="predicted"/>
<protein>
    <recommendedName>
        <fullName evidence="3">ATP/GTP-binding protein</fullName>
    </recommendedName>
</protein>
<accession>A0ABP9ENI2</accession>
<keyword evidence="2" id="KW-1185">Reference proteome</keyword>
<name>A0ABP9ENI2_9ACTN</name>
<evidence type="ECO:0008006" key="3">
    <source>
        <dbReference type="Google" id="ProtNLM"/>
    </source>
</evidence>
<evidence type="ECO:0000313" key="1">
    <source>
        <dbReference type="EMBL" id="GAA4883513.1"/>
    </source>
</evidence>
<dbReference type="Pfam" id="PF13671">
    <property type="entry name" value="AAA_33"/>
    <property type="match status" value="1"/>
</dbReference>
<dbReference type="RefSeq" id="WP_345701400.1">
    <property type="nucleotide sequence ID" value="NZ_BAABIS010000001.1"/>
</dbReference>
<dbReference type="InterPro" id="IPR027417">
    <property type="entry name" value="P-loop_NTPase"/>
</dbReference>
<dbReference type="EMBL" id="BAABIS010000001">
    <property type="protein sequence ID" value="GAA4883513.1"/>
    <property type="molecule type" value="Genomic_DNA"/>
</dbReference>
<dbReference type="Gene3D" id="3.40.50.300">
    <property type="entry name" value="P-loop containing nucleotide triphosphate hydrolases"/>
    <property type="match status" value="1"/>
</dbReference>
<reference evidence="2" key="1">
    <citation type="journal article" date="2019" name="Int. J. Syst. Evol. Microbiol.">
        <title>The Global Catalogue of Microorganisms (GCM) 10K type strain sequencing project: providing services to taxonomists for standard genome sequencing and annotation.</title>
        <authorList>
            <consortium name="The Broad Institute Genomics Platform"/>
            <consortium name="The Broad Institute Genome Sequencing Center for Infectious Disease"/>
            <person name="Wu L."/>
            <person name="Ma J."/>
        </authorList>
    </citation>
    <scope>NUCLEOTIDE SEQUENCE [LARGE SCALE GENOMIC DNA]</scope>
    <source>
        <strain evidence="2">JCM 13006</strain>
    </source>
</reference>
<sequence>MEDSSGTPSGTAPRGPVDLRGLVDLRGRPGPPLLPTYGTDAVVVVCGLPGSGKSTLLRRWSPQAEVIDPRRTRTACEARMPARIPYAAYRPYVRTLHFLRTRAAFRRPGPLLVHDCGSRWWMRRCLARWARRHGRELHVVLLAVTPADALAGQHARNRTTGGRVFRRHVRGLGRLLTALDRRGPDALPGTASVVVADAASRERLAGVRFVPAGAARGHLAAPPEFPAAAAPAAVGSPDEL</sequence>
<evidence type="ECO:0000313" key="2">
    <source>
        <dbReference type="Proteomes" id="UP001501752"/>
    </source>
</evidence>
<dbReference type="Proteomes" id="UP001501752">
    <property type="component" value="Unassembled WGS sequence"/>
</dbReference>
<gene>
    <name evidence="1" type="ORF">GCM10023235_75130</name>
</gene>
<dbReference type="SUPFAM" id="SSF52540">
    <property type="entry name" value="P-loop containing nucleoside triphosphate hydrolases"/>
    <property type="match status" value="1"/>
</dbReference>